<dbReference type="Proteomes" id="UP000283841">
    <property type="component" value="Unassembled WGS sequence"/>
</dbReference>
<dbReference type="InterPro" id="IPR019814">
    <property type="entry name" value="Translation_initiation_fac_3_N"/>
</dbReference>
<keyword evidence="7" id="KW-1185">Reference proteome</keyword>
<dbReference type="Gene3D" id="3.30.110.10">
    <property type="entry name" value="Translation initiation factor 3 (IF-3), C-terminal domain"/>
    <property type="match status" value="1"/>
</dbReference>
<organism evidence="6 7">
    <name type="scientific">Byssochlamys spectabilis</name>
    <name type="common">Paecilomyces variotii</name>
    <dbReference type="NCBI Taxonomy" id="264951"/>
    <lineage>
        <taxon>Eukaryota</taxon>
        <taxon>Fungi</taxon>
        <taxon>Dikarya</taxon>
        <taxon>Ascomycota</taxon>
        <taxon>Pezizomycotina</taxon>
        <taxon>Eurotiomycetes</taxon>
        <taxon>Eurotiomycetidae</taxon>
        <taxon>Eurotiales</taxon>
        <taxon>Thermoascaceae</taxon>
        <taxon>Paecilomyces</taxon>
    </lineage>
</organism>
<dbReference type="GO" id="GO:0032790">
    <property type="term" value="P:ribosome disassembly"/>
    <property type="evidence" value="ECO:0007669"/>
    <property type="project" value="TreeGrafter"/>
</dbReference>
<keyword evidence="2 6" id="KW-0396">Initiation factor</keyword>
<dbReference type="Pfam" id="PF05198">
    <property type="entry name" value="IF3_N"/>
    <property type="match status" value="1"/>
</dbReference>
<dbReference type="Pfam" id="PF00707">
    <property type="entry name" value="IF3_C"/>
    <property type="match status" value="1"/>
</dbReference>
<evidence type="ECO:0000256" key="1">
    <source>
        <dbReference type="ARBA" id="ARBA00005439"/>
    </source>
</evidence>
<dbReference type="GeneID" id="39600385"/>
<dbReference type="InterPro" id="IPR019815">
    <property type="entry name" value="Translation_initiation_fac_3_C"/>
</dbReference>
<evidence type="ECO:0000313" key="7">
    <source>
        <dbReference type="Proteomes" id="UP000283841"/>
    </source>
</evidence>
<comment type="caution">
    <text evidence="6">The sequence shown here is derived from an EMBL/GenBank/DDBJ whole genome shotgun (WGS) entry which is preliminary data.</text>
</comment>
<dbReference type="RefSeq" id="XP_028483247.1">
    <property type="nucleotide sequence ID" value="XM_028631108.1"/>
</dbReference>
<sequence length="234" mass="26029">MKHIRGLVSTAQALRHTFLRPLEISRIPLTTRYGFSQPQRQVRSIQYSGGAKSAAANAAGPKTQGIIKDEDIRAQQIQLVNESGGLDPPERTINVLRSINRSEYFLVQVSPGSADRLPVCKLMSKKALREQEKAKSKAAHAAKTAVKQLELNWAIDAHDLSHRMKQLVSFLEKGRKVEIILTRKKGKRPPVAEEVKKVMDTVLDTVRDADAAQMKPMEGEPGKHVLMVVKKKDA</sequence>
<dbReference type="STRING" id="264951.A0A443HP35"/>
<evidence type="ECO:0000313" key="6">
    <source>
        <dbReference type="EMBL" id="RWQ93602.1"/>
    </source>
</evidence>
<dbReference type="GO" id="GO:0005739">
    <property type="term" value="C:mitochondrion"/>
    <property type="evidence" value="ECO:0007669"/>
    <property type="project" value="TreeGrafter"/>
</dbReference>
<protein>
    <submittedName>
        <fullName evidence="6">Putative translation initiation factor IF3</fullName>
    </submittedName>
</protein>
<proteinExistence type="inferred from homology"/>
<feature type="domain" description="Translation initiation factor 3 C-terminal" evidence="4">
    <location>
        <begin position="145"/>
        <end position="231"/>
    </location>
</feature>
<accession>A0A443HP35</accession>
<dbReference type="InterPro" id="IPR036788">
    <property type="entry name" value="T_IF-3_C_sf"/>
</dbReference>
<evidence type="ECO:0000259" key="4">
    <source>
        <dbReference type="Pfam" id="PF00707"/>
    </source>
</evidence>
<feature type="domain" description="Translation initiation factor 3 N-terminal" evidence="5">
    <location>
        <begin position="70"/>
        <end position="138"/>
    </location>
</feature>
<dbReference type="SUPFAM" id="SSF55200">
    <property type="entry name" value="Translation initiation factor IF3, C-terminal domain"/>
    <property type="match status" value="1"/>
</dbReference>
<evidence type="ECO:0000256" key="2">
    <source>
        <dbReference type="ARBA" id="ARBA00022540"/>
    </source>
</evidence>
<dbReference type="VEuPathDB" id="FungiDB:C8Q69DRAFT_474156"/>
<dbReference type="AlphaFoldDB" id="A0A443HP35"/>
<dbReference type="GO" id="GO:0070124">
    <property type="term" value="P:mitochondrial translational initiation"/>
    <property type="evidence" value="ECO:0007669"/>
    <property type="project" value="TreeGrafter"/>
</dbReference>
<dbReference type="InterPro" id="IPR001288">
    <property type="entry name" value="Translation_initiation_fac_3"/>
</dbReference>
<gene>
    <name evidence="6" type="ORF">C8Q69DRAFT_474156</name>
</gene>
<dbReference type="PANTHER" id="PTHR10938:SF0">
    <property type="entry name" value="TRANSLATION INITIATION FACTOR IF-3, MITOCHONDRIAL"/>
    <property type="match status" value="1"/>
</dbReference>
<dbReference type="InterPro" id="IPR036787">
    <property type="entry name" value="T_IF-3_N_sf"/>
</dbReference>
<comment type="similarity">
    <text evidence="1">Belongs to the IF-3 family.</text>
</comment>
<dbReference type="PANTHER" id="PTHR10938">
    <property type="entry name" value="TRANSLATION INITIATION FACTOR IF-3"/>
    <property type="match status" value="1"/>
</dbReference>
<evidence type="ECO:0000259" key="5">
    <source>
        <dbReference type="Pfam" id="PF05198"/>
    </source>
</evidence>
<name>A0A443HP35_BYSSP</name>
<dbReference type="Gene3D" id="3.10.20.80">
    <property type="entry name" value="Translation initiation factor 3 (IF-3), N-terminal domain"/>
    <property type="match status" value="1"/>
</dbReference>
<dbReference type="EMBL" id="RCNU01000009">
    <property type="protein sequence ID" value="RWQ93602.1"/>
    <property type="molecule type" value="Genomic_DNA"/>
</dbReference>
<evidence type="ECO:0000256" key="3">
    <source>
        <dbReference type="ARBA" id="ARBA00022917"/>
    </source>
</evidence>
<reference evidence="6 7" key="1">
    <citation type="journal article" date="2018" name="Front. Microbiol.">
        <title>Genomic and genetic insights into a cosmopolitan fungus, Paecilomyces variotii (Eurotiales).</title>
        <authorList>
            <person name="Urquhart A.S."/>
            <person name="Mondo S.J."/>
            <person name="Makela M.R."/>
            <person name="Hane J.K."/>
            <person name="Wiebenga A."/>
            <person name="He G."/>
            <person name="Mihaltcheva S."/>
            <person name="Pangilinan J."/>
            <person name="Lipzen A."/>
            <person name="Barry K."/>
            <person name="de Vries R.P."/>
            <person name="Grigoriev I.V."/>
            <person name="Idnurm A."/>
        </authorList>
    </citation>
    <scope>NUCLEOTIDE SEQUENCE [LARGE SCALE GENOMIC DNA]</scope>
    <source>
        <strain evidence="6 7">CBS 101075</strain>
    </source>
</reference>
<dbReference type="GO" id="GO:0003743">
    <property type="term" value="F:translation initiation factor activity"/>
    <property type="evidence" value="ECO:0007669"/>
    <property type="project" value="UniProtKB-KW"/>
</dbReference>
<dbReference type="GO" id="GO:0043022">
    <property type="term" value="F:ribosome binding"/>
    <property type="evidence" value="ECO:0007669"/>
    <property type="project" value="TreeGrafter"/>
</dbReference>
<keyword evidence="3" id="KW-0648">Protein biosynthesis</keyword>